<dbReference type="Proteomes" id="UP000000763">
    <property type="component" value="Chromosome 9"/>
</dbReference>
<dbReference type="AlphaFoldDB" id="Q6ERL9"/>
<dbReference type="EMBL" id="AP005554">
    <property type="protein sequence ID" value="BAD28701.1"/>
    <property type="molecule type" value="Genomic_DNA"/>
</dbReference>
<reference evidence="2" key="1">
    <citation type="journal article" date="2005" name="Nature">
        <title>The map-based sequence of the rice genome.</title>
        <authorList>
            <consortium name="International rice genome sequencing project (IRGSP)"/>
            <person name="Matsumoto T."/>
            <person name="Wu J."/>
            <person name="Kanamori H."/>
            <person name="Katayose Y."/>
            <person name="Fujisawa M."/>
            <person name="Namiki N."/>
            <person name="Mizuno H."/>
            <person name="Yamamoto K."/>
            <person name="Antonio B.A."/>
            <person name="Baba T."/>
            <person name="Sakata K."/>
            <person name="Nagamura Y."/>
            <person name="Aoki H."/>
            <person name="Arikawa K."/>
            <person name="Arita K."/>
            <person name="Bito T."/>
            <person name="Chiden Y."/>
            <person name="Fujitsuka N."/>
            <person name="Fukunaka R."/>
            <person name="Hamada M."/>
            <person name="Harada C."/>
            <person name="Hayashi A."/>
            <person name="Hijishita S."/>
            <person name="Honda M."/>
            <person name="Hosokawa S."/>
            <person name="Ichikawa Y."/>
            <person name="Idonuma A."/>
            <person name="Iijima M."/>
            <person name="Ikeda M."/>
            <person name="Ikeno M."/>
            <person name="Ito K."/>
            <person name="Ito S."/>
            <person name="Ito T."/>
            <person name="Ito Y."/>
            <person name="Ito Y."/>
            <person name="Iwabuchi A."/>
            <person name="Kamiya K."/>
            <person name="Karasawa W."/>
            <person name="Kurita K."/>
            <person name="Katagiri S."/>
            <person name="Kikuta A."/>
            <person name="Kobayashi H."/>
            <person name="Kobayashi N."/>
            <person name="Machita K."/>
            <person name="Maehara T."/>
            <person name="Masukawa M."/>
            <person name="Mizubayashi T."/>
            <person name="Mukai Y."/>
            <person name="Nagasaki H."/>
            <person name="Nagata Y."/>
            <person name="Naito S."/>
            <person name="Nakashima M."/>
            <person name="Nakama Y."/>
            <person name="Nakamichi Y."/>
            <person name="Nakamura M."/>
            <person name="Meguro A."/>
            <person name="Negishi M."/>
            <person name="Ohta I."/>
            <person name="Ohta T."/>
            <person name="Okamoto M."/>
            <person name="Ono N."/>
            <person name="Saji S."/>
            <person name="Sakaguchi M."/>
            <person name="Sakai K."/>
            <person name="Shibata M."/>
            <person name="Shimokawa T."/>
            <person name="Song J."/>
            <person name="Takazaki Y."/>
            <person name="Terasawa K."/>
            <person name="Tsugane M."/>
            <person name="Tsuji K."/>
            <person name="Ueda S."/>
            <person name="Waki K."/>
            <person name="Yamagata H."/>
            <person name="Yamamoto M."/>
            <person name="Yamamoto S."/>
            <person name="Yamane H."/>
            <person name="Yoshiki S."/>
            <person name="Yoshihara R."/>
            <person name="Yukawa K."/>
            <person name="Zhong H."/>
            <person name="Yano M."/>
            <person name="Yuan Q."/>
            <person name="Ouyang S."/>
            <person name="Liu J."/>
            <person name="Jones K.M."/>
            <person name="Gansberger K."/>
            <person name="Moffat K."/>
            <person name="Hill J."/>
            <person name="Bera J."/>
            <person name="Fadrosh D."/>
            <person name="Jin S."/>
            <person name="Johri S."/>
            <person name="Kim M."/>
            <person name="Overton L."/>
            <person name="Reardon M."/>
            <person name="Tsitrin T."/>
            <person name="Vuong H."/>
            <person name="Weaver B."/>
            <person name="Ciecko A."/>
            <person name="Tallon L."/>
            <person name="Jackson J."/>
            <person name="Pai G."/>
            <person name="Aken S.V."/>
            <person name="Utterback T."/>
            <person name="Reidmuller S."/>
            <person name="Feldblyum T."/>
            <person name="Hsiao J."/>
            <person name="Zismann V."/>
            <person name="Iobst S."/>
            <person name="de Vazeille A.R."/>
            <person name="Buell C.R."/>
            <person name="Ying K."/>
            <person name="Li Y."/>
            <person name="Lu T."/>
            <person name="Huang Y."/>
            <person name="Zhao Q."/>
            <person name="Feng Q."/>
            <person name="Zhang L."/>
            <person name="Zhu J."/>
            <person name="Weng Q."/>
            <person name="Mu J."/>
            <person name="Lu Y."/>
            <person name="Fan D."/>
            <person name="Liu Y."/>
            <person name="Guan J."/>
            <person name="Zhang Y."/>
            <person name="Yu S."/>
            <person name="Liu X."/>
            <person name="Zhang Y."/>
            <person name="Hong G."/>
            <person name="Han B."/>
            <person name="Choisne N."/>
            <person name="Demange N."/>
            <person name="Orjeda G."/>
            <person name="Samain S."/>
            <person name="Cattolico L."/>
            <person name="Pelletier E."/>
            <person name="Couloux A."/>
            <person name="Segurens B."/>
            <person name="Wincker P."/>
            <person name="D'Hont A."/>
            <person name="Scarpelli C."/>
            <person name="Weissenbach J."/>
            <person name="Salanoubat M."/>
            <person name="Quetier F."/>
            <person name="Yu Y."/>
            <person name="Kim H.R."/>
            <person name="Rambo T."/>
            <person name="Currie J."/>
            <person name="Collura K."/>
            <person name="Luo M."/>
            <person name="Yang T."/>
            <person name="Ammiraju J.S.S."/>
            <person name="Engler F."/>
            <person name="Soderlund C."/>
            <person name="Wing R.A."/>
            <person name="Palmer L.E."/>
            <person name="de la Bastide M."/>
            <person name="Spiegel L."/>
            <person name="Nascimento L."/>
            <person name="Zutavern T."/>
            <person name="O'Shaughnessy A."/>
            <person name="Dike S."/>
            <person name="Dedhia N."/>
            <person name="Preston R."/>
            <person name="Balija V."/>
            <person name="McCombie W.R."/>
            <person name="Chow T."/>
            <person name="Chen H."/>
            <person name="Chung M."/>
            <person name="Chen C."/>
            <person name="Shaw J."/>
            <person name="Wu H."/>
            <person name="Hsiao K."/>
            <person name="Chao Y."/>
            <person name="Chu M."/>
            <person name="Cheng C."/>
            <person name="Hour A."/>
            <person name="Lee P."/>
            <person name="Lin S."/>
            <person name="Lin Y."/>
            <person name="Liou J."/>
            <person name="Liu S."/>
            <person name="Hsing Y."/>
            <person name="Raghuvanshi S."/>
            <person name="Mohanty A."/>
            <person name="Bharti A.K."/>
            <person name="Gaur A."/>
            <person name="Gupta V."/>
            <person name="Kumar D."/>
            <person name="Ravi V."/>
            <person name="Vij S."/>
            <person name="Kapur A."/>
            <person name="Khurana P."/>
            <person name="Khurana P."/>
            <person name="Khurana J.P."/>
            <person name="Tyagi A.K."/>
            <person name="Gaikwad K."/>
            <person name="Singh A."/>
            <person name="Dalal V."/>
            <person name="Srivastava S."/>
            <person name="Dixit A."/>
            <person name="Pal A.K."/>
            <person name="Ghazi I.A."/>
            <person name="Yadav M."/>
            <person name="Pandit A."/>
            <person name="Bhargava A."/>
            <person name="Sureshbabu K."/>
            <person name="Batra K."/>
            <person name="Sharma T.R."/>
            <person name="Mohapatra T."/>
            <person name="Singh N.K."/>
            <person name="Messing J."/>
            <person name="Nelson A.B."/>
            <person name="Fuks G."/>
            <person name="Kavchok S."/>
            <person name="Keizer G."/>
            <person name="Linton E."/>
            <person name="Llaca V."/>
            <person name="Song R."/>
            <person name="Tanyolac B."/>
            <person name="Young S."/>
            <person name="Ho-Il K."/>
            <person name="Hahn J.H."/>
            <person name="Sangsakoo G."/>
            <person name="Vanavichit A."/>
            <person name="de Mattos Luiz.A.T."/>
            <person name="Zimmer P.D."/>
            <person name="Malone G."/>
            <person name="Dellagostin O."/>
            <person name="de Oliveira A.C."/>
            <person name="Bevan M."/>
            <person name="Bancroft I."/>
            <person name="Minx P."/>
            <person name="Cordum H."/>
            <person name="Wilson R."/>
            <person name="Cheng Z."/>
            <person name="Jin W."/>
            <person name="Jiang J."/>
            <person name="Leong S.A."/>
            <person name="Iwama H."/>
            <person name="Gojobori T."/>
            <person name="Itoh T."/>
            <person name="Niimura Y."/>
            <person name="Fujii Y."/>
            <person name="Habara T."/>
            <person name="Sakai H."/>
            <person name="Sato Y."/>
            <person name="Wilson G."/>
            <person name="Kumar K."/>
            <person name="McCouch S."/>
            <person name="Juretic N."/>
            <person name="Hoen D."/>
            <person name="Wright S."/>
            <person name="Bruskiewich R."/>
            <person name="Bureau T."/>
            <person name="Miyao A."/>
            <person name="Hirochika H."/>
            <person name="Nishikawa T."/>
            <person name="Kadowaki K."/>
            <person name="Sugiura M."/>
            <person name="Burr B."/>
            <person name="Sasaki T."/>
        </authorList>
    </citation>
    <scope>NUCLEOTIDE SEQUENCE [LARGE SCALE GENOMIC DNA]</scope>
    <source>
        <strain evidence="2">cv. Nipponbare</strain>
    </source>
</reference>
<evidence type="ECO:0000313" key="1">
    <source>
        <dbReference type="EMBL" id="BAD28701.1"/>
    </source>
</evidence>
<gene>
    <name evidence="1" type="primary">OJ1118_A10.8</name>
</gene>
<accession>Q6ERL9</accession>
<organism evidence="1 2">
    <name type="scientific">Oryza sativa subsp. japonica</name>
    <name type="common">Rice</name>
    <dbReference type="NCBI Taxonomy" id="39947"/>
    <lineage>
        <taxon>Eukaryota</taxon>
        <taxon>Viridiplantae</taxon>
        <taxon>Streptophyta</taxon>
        <taxon>Embryophyta</taxon>
        <taxon>Tracheophyta</taxon>
        <taxon>Spermatophyta</taxon>
        <taxon>Magnoliopsida</taxon>
        <taxon>Liliopsida</taxon>
        <taxon>Poales</taxon>
        <taxon>Poaceae</taxon>
        <taxon>BOP clade</taxon>
        <taxon>Oryzoideae</taxon>
        <taxon>Oryzeae</taxon>
        <taxon>Oryzinae</taxon>
        <taxon>Oryza</taxon>
        <taxon>Oryza sativa</taxon>
    </lineage>
</organism>
<protein>
    <submittedName>
        <fullName evidence="1">Uncharacterized protein</fullName>
    </submittedName>
</protein>
<evidence type="ECO:0000313" key="2">
    <source>
        <dbReference type="Proteomes" id="UP000000763"/>
    </source>
</evidence>
<sequence length="95" mass="10882">MAPQPEELAFLQSLAFMPLLSHSHPLLSMTRSLSRIYLTAQQFSYNSCLGLLRGRKVLFAFPDFVHEGPFWSFGICICDNVKQKLRELMIFSNAK</sequence>
<name>Q6ERL9_ORYSJ</name>
<proteinExistence type="predicted"/>
<reference evidence="2" key="2">
    <citation type="journal article" date="2008" name="Nucleic Acids Res.">
        <title>The rice annotation project database (RAP-DB): 2008 update.</title>
        <authorList>
            <consortium name="The rice annotation project (RAP)"/>
        </authorList>
    </citation>
    <scope>GENOME REANNOTATION</scope>
    <source>
        <strain evidence="2">cv. Nipponbare</strain>
    </source>
</reference>